<protein>
    <submittedName>
        <fullName evidence="3">Uncharacterized protein</fullName>
    </submittedName>
</protein>
<comment type="caution">
    <text evidence="3">The sequence shown here is derived from an EMBL/GenBank/DDBJ whole genome shotgun (WGS) entry which is preliminary data.</text>
</comment>
<dbReference type="EMBL" id="AEON01000001">
    <property type="protein sequence ID" value="EFT83226.1"/>
    <property type="molecule type" value="Genomic_DNA"/>
</dbReference>
<keyword evidence="2" id="KW-1133">Transmembrane helix</keyword>
<feature type="compositionally biased region" description="Polar residues" evidence="1">
    <location>
        <begin position="1"/>
        <end position="14"/>
    </location>
</feature>
<dbReference type="SUPFAM" id="SSF81995">
    <property type="entry name" value="beta-sandwich domain of Sec23/24"/>
    <property type="match status" value="1"/>
</dbReference>
<gene>
    <name evidence="3" type="ORF">HMPREF0620_0231</name>
</gene>
<dbReference type="AlphaFoldDB" id="E6JZY4"/>
<feature type="region of interest" description="Disordered" evidence="1">
    <location>
        <begin position="1"/>
        <end position="63"/>
    </location>
</feature>
<reference evidence="3 4" key="1">
    <citation type="submission" date="2010-12" db="EMBL/GenBank/DDBJ databases">
        <authorList>
            <person name="Muzny D."/>
            <person name="Qin X."/>
            <person name="Buhay C."/>
            <person name="Dugan-Rocha S."/>
            <person name="Ding Y."/>
            <person name="Chen G."/>
            <person name="Hawes A."/>
            <person name="Holder M."/>
            <person name="Jhangiani S."/>
            <person name="Johnson A."/>
            <person name="Khan Z."/>
            <person name="Li Z."/>
            <person name="Liu W."/>
            <person name="Liu X."/>
            <person name="Perez L."/>
            <person name="Shen H."/>
            <person name="Wang Q."/>
            <person name="Watt J."/>
            <person name="Xi L."/>
            <person name="Xin Y."/>
            <person name="Zhou J."/>
            <person name="Deng J."/>
            <person name="Jiang H."/>
            <person name="Liu Y."/>
            <person name="Qu J."/>
            <person name="Song X.-Z."/>
            <person name="Zhang L."/>
            <person name="Villasana D."/>
            <person name="Johnson A."/>
            <person name="Liu J."/>
            <person name="Liyanage D."/>
            <person name="Lorensuhewa L."/>
            <person name="Robinson T."/>
            <person name="Song A."/>
            <person name="Song B.-B."/>
            <person name="Dinh H."/>
            <person name="Thornton R."/>
            <person name="Coyle M."/>
            <person name="Francisco L."/>
            <person name="Jackson L."/>
            <person name="Javaid M."/>
            <person name="Korchina V."/>
            <person name="Kovar C."/>
            <person name="Mata R."/>
            <person name="Mathew T."/>
            <person name="Ngo R."/>
            <person name="Nguyen L."/>
            <person name="Nguyen N."/>
            <person name="Okwuonu G."/>
            <person name="Ongeri F."/>
            <person name="Pham C."/>
            <person name="Simmons D."/>
            <person name="Wilczek-Boney K."/>
            <person name="Hale W."/>
            <person name="Jakkamsetti A."/>
            <person name="Pham P."/>
            <person name="Ruth R."/>
            <person name="San Lucas F."/>
            <person name="Warren J."/>
            <person name="Zhang J."/>
            <person name="Zhao Z."/>
            <person name="Zhou C."/>
            <person name="Zhu D."/>
            <person name="Lee S."/>
            <person name="Bess C."/>
            <person name="Blankenburg K."/>
            <person name="Forbes L."/>
            <person name="Fu Q."/>
            <person name="Gubbala S."/>
            <person name="Hirani K."/>
            <person name="Jayaseelan J.C."/>
            <person name="Lara F."/>
            <person name="Munidasa M."/>
            <person name="Palculict T."/>
            <person name="Patil S."/>
            <person name="Pu L.-L."/>
            <person name="Saada N."/>
            <person name="Tang L."/>
            <person name="Weissenberger G."/>
            <person name="Zhu Y."/>
            <person name="Hemphill L."/>
            <person name="Shang Y."/>
            <person name="Youmans B."/>
            <person name="Ayvaz T."/>
            <person name="Ross M."/>
            <person name="Santibanez J."/>
            <person name="Aqrawi P."/>
            <person name="Gross S."/>
            <person name="Joshi V."/>
            <person name="Fowler G."/>
            <person name="Nazareth L."/>
            <person name="Reid J."/>
            <person name="Worley K."/>
            <person name="Petrosino J."/>
            <person name="Highlander S."/>
            <person name="Gibbs R."/>
        </authorList>
    </citation>
    <scope>NUCLEOTIDE SEQUENCE [LARGE SCALE GENOMIC DNA]</scope>
    <source>
        <strain evidence="3 4">DSM 10105</strain>
    </source>
</reference>
<evidence type="ECO:0000313" key="3">
    <source>
        <dbReference type="EMBL" id="EFT83226.1"/>
    </source>
</evidence>
<feature type="compositionally biased region" description="Low complexity" evidence="1">
    <location>
        <begin position="15"/>
        <end position="60"/>
    </location>
</feature>
<evidence type="ECO:0000313" key="4">
    <source>
        <dbReference type="Proteomes" id="UP000004946"/>
    </source>
</evidence>
<name>E6JZY4_PARDN</name>
<keyword evidence="2" id="KW-0812">Transmembrane</keyword>
<dbReference type="Proteomes" id="UP000004946">
    <property type="component" value="Chromosome"/>
</dbReference>
<organism evidence="3 4">
    <name type="scientific">Parascardovia denticolens DSM 10105 = JCM 12538</name>
    <dbReference type="NCBI Taxonomy" id="864564"/>
    <lineage>
        <taxon>Bacteria</taxon>
        <taxon>Bacillati</taxon>
        <taxon>Actinomycetota</taxon>
        <taxon>Actinomycetes</taxon>
        <taxon>Bifidobacteriales</taxon>
        <taxon>Bifidobacteriaceae</taxon>
        <taxon>Parascardovia</taxon>
    </lineage>
</organism>
<dbReference type="eggNOG" id="COG3087">
    <property type="taxonomic scope" value="Bacteria"/>
</dbReference>
<evidence type="ECO:0000256" key="1">
    <source>
        <dbReference type="SAM" id="MobiDB-lite"/>
    </source>
</evidence>
<sequence>MPHANQNQPEQAGFQNQQPAQPAYQAVGQPAQPAYTQSYPQQGQSQPSYSQQQYSPYGQTAVQATPKKKMSRGLKLGLIIGGGVLVLLLVLGGIYHYLSTSVYSPKNAANEYITALSKGEFSKATSLVKPSGGDTSLLTDSVGKGMKYRISDPQVISTTKMGDHWNVVVSFRLNSRTVRATLQEKENGRQAGLFAKYEVTTSLAKNLTITAPGMLSKSALKINGVEVKPSGSSTDATAAGDATDQRSYLAYPGSYSVDASSSKFYTTNSPSTSVYGSDYQSNYAMELRINPTSAFASALQDAMKTKLNEFAKNAGPQVADRVKRELGSRANGFGISVEVKIVSIPDVPSTSNTYTCRYNTYSSCLCMGDGTVTLKGINMQDVITITSPKGEKKTQTQDIPNAYVRGNFTIDGDTINLTLNPSDTSVN</sequence>
<keyword evidence="4" id="KW-1185">Reference proteome</keyword>
<proteinExistence type="predicted"/>
<evidence type="ECO:0000256" key="2">
    <source>
        <dbReference type="SAM" id="Phobius"/>
    </source>
</evidence>
<dbReference type="HOGENOM" id="CLU_642279_0_0_11"/>
<keyword evidence="2" id="KW-0472">Membrane</keyword>
<accession>E6JZY4</accession>
<feature type="transmembrane region" description="Helical" evidence="2">
    <location>
        <begin position="76"/>
        <end position="98"/>
    </location>
</feature>